<reference evidence="1 2" key="1">
    <citation type="submission" date="2017-06" db="EMBL/GenBank/DDBJ databases">
        <authorList>
            <person name="Kim H.J."/>
            <person name="Triplett B.A."/>
        </authorList>
    </citation>
    <scope>NUCLEOTIDE SEQUENCE [LARGE SCALE GENOMIC DNA]</scope>
    <source>
        <strain evidence="1 2">B29T1</strain>
    </source>
</reference>
<evidence type="ECO:0000313" key="1">
    <source>
        <dbReference type="EMBL" id="SNB52879.1"/>
    </source>
</evidence>
<dbReference type="EMBL" id="FYEH01000001">
    <property type="protein sequence ID" value="SNB52879.1"/>
    <property type="molecule type" value="Genomic_DNA"/>
</dbReference>
<dbReference type="Proteomes" id="UP000197065">
    <property type="component" value="Unassembled WGS sequence"/>
</dbReference>
<keyword evidence="2" id="KW-1185">Reference proteome</keyword>
<organism evidence="1 2">
    <name type="scientific">Arboricoccus pini</name>
    <dbReference type="NCBI Taxonomy" id="1963835"/>
    <lineage>
        <taxon>Bacteria</taxon>
        <taxon>Pseudomonadati</taxon>
        <taxon>Pseudomonadota</taxon>
        <taxon>Alphaproteobacteria</taxon>
        <taxon>Geminicoccales</taxon>
        <taxon>Geminicoccaceae</taxon>
        <taxon>Arboricoccus</taxon>
    </lineage>
</organism>
<sequence length="43" mass="4744">MRKLAHLFDVSLENLKDAIVVDDLLQCVLGAIHGGVIPIGRRF</sequence>
<protein>
    <submittedName>
        <fullName evidence="1">Uncharacterized protein</fullName>
    </submittedName>
</protein>
<accession>A0A212Q0Z0</accession>
<evidence type="ECO:0000313" key="2">
    <source>
        <dbReference type="Proteomes" id="UP000197065"/>
    </source>
</evidence>
<proteinExistence type="predicted"/>
<dbReference type="AlphaFoldDB" id="A0A212Q0Z0"/>
<name>A0A212Q0Z0_9PROT</name>
<gene>
    <name evidence="1" type="ORF">SAMN07250955_101310</name>
</gene>